<dbReference type="InterPro" id="IPR032013">
    <property type="entry name" value="DUF4795"/>
</dbReference>
<evidence type="ECO:0000313" key="3">
    <source>
        <dbReference type="EMBL" id="KAK4874873.1"/>
    </source>
</evidence>
<feature type="coiled-coil region" evidence="1">
    <location>
        <begin position="177"/>
        <end position="204"/>
    </location>
</feature>
<dbReference type="PANTHER" id="PTHR47080:SF1">
    <property type="entry name" value="CHROMOSOME 16 OPEN READING FRAME 96"/>
    <property type="match status" value="1"/>
</dbReference>
<dbReference type="Pfam" id="PF16043">
    <property type="entry name" value="DUF4795"/>
    <property type="match status" value="1"/>
</dbReference>
<dbReference type="PANTHER" id="PTHR47080">
    <property type="entry name" value="CHROMOSOME 16 OPEN READING FRAME 96"/>
    <property type="match status" value="1"/>
</dbReference>
<protein>
    <recommendedName>
        <fullName evidence="2">DUF4795 domain-containing protein</fullName>
    </recommendedName>
</protein>
<reference evidence="4" key="1">
    <citation type="submission" date="2023-01" db="EMBL/GenBank/DDBJ databases">
        <title>Key to firefly adult light organ development and bioluminescence: homeobox transcription factors regulate luciferase expression and transportation to peroxisome.</title>
        <authorList>
            <person name="Fu X."/>
        </authorList>
    </citation>
    <scope>NUCLEOTIDE SEQUENCE [LARGE SCALE GENOMIC DNA]</scope>
</reference>
<keyword evidence="4" id="KW-1185">Reference proteome</keyword>
<sequence length="555" mass="62224">MVDNCVLISLPQLVDLALGSPEVGAVNFNILHSILHVLIQQVDLLETKVEFKENNCRRIANLLNGIKLDEPTLKLTEYVVVSGEQPKRVISKKDRYKKFISAIIIIADPQTVVVIETAEAGSQASLLSPQAPSCNLQTQINELKEEIKQLKALPNNADILKAACTSSKSPVIDIIQMLTLSKRVEAAEESLEKLASLIDDLGTDISGQTKLAELEARLQEYAGGIETSNNSFDEQLQLLRNQMAVVEKGLLGDASYDKCNRKLYEKVKHLESEFEKLSKTVQSKLFDDDDRQSTLDVLIEQVDLLKKVKADHEYIKEALADKADMCLVNRKASKSQFEQALSDIQQEIETKLDKMELMPLRNFVHNKLKMLQEKLISLTSLKSDPEAAGAKSKLLRNLKCISCDAEVVMRKEVDTSLYQPTVPLPTSKSLSPYLTYELDQLRKQKAREHICNRYCGGSHTTTTPQQRVPKGGNFLQQWGVNEKEMFEGNVKGVDGQYYKSRERSDFIQLRCKTDNAYMRTIVVTSDILSERASTKSSTAHVDHKTVLPSIASKAR</sequence>
<comment type="caution">
    <text evidence="3">The sequence shown here is derived from an EMBL/GenBank/DDBJ whole genome shotgun (WGS) entry which is preliminary data.</text>
</comment>
<dbReference type="EMBL" id="JARPUR010000006">
    <property type="protein sequence ID" value="KAK4874873.1"/>
    <property type="molecule type" value="Genomic_DNA"/>
</dbReference>
<dbReference type="AlphaFoldDB" id="A0AAN7SLY5"/>
<name>A0AAN7SLY5_9COLE</name>
<proteinExistence type="predicted"/>
<organism evidence="3 4">
    <name type="scientific">Aquatica leii</name>
    <dbReference type="NCBI Taxonomy" id="1421715"/>
    <lineage>
        <taxon>Eukaryota</taxon>
        <taxon>Metazoa</taxon>
        <taxon>Ecdysozoa</taxon>
        <taxon>Arthropoda</taxon>
        <taxon>Hexapoda</taxon>
        <taxon>Insecta</taxon>
        <taxon>Pterygota</taxon>
        <taxon>Neoptera</taxon>
        <taxon>Endopterygota</taxon>
        <taxon>Coleoptera</taxon>
        <taxon>Polyphaga</taxon>
        <taxon>Elateriformia</taxon>
        <taxon>Elateroidea</taxon>
        <taxon>Lampyridae</taxon>
        <taxon>Luciolinae</taxon>
        <taxon>Aquatica</taxon>
    </lineage>
</organism>
<dbReference type="Proteomes" id="UP001353858">
    <property type="component" value="Unassembled WGS sequence"/>
</dbReference>
<keyword evidence="1" id="KW-0175">Coiled coil</keyword>
<evidence type="ECO:0000256" key="1">
    <source>
        <dbReference type="SAM" id="Coils"/>
    </source>
</evidence>
<accession>A0AAN7SLY5</accession>
<gene>
    <name evidence="3" type="ORF">RN001_014233</name>
</gene>
<evidence type="ECO:0000313" key="4">
    <source>
        <dbReference type="Proteomes" id="UP001353858"/>
    </source>
</evidence>
<feature type="domain" description="DUF4795" evidence="2">
    <location>
        <begin position="338"/>
        <end position="433"/>
    </location>
</feature>
<evidence type="ECO:0000259" key="2">
    <source>
        <dbReference type="Pfam" id="PF16043"/>
    </source>
</evidence>